<gene>
    <name evidence="1" type="ORF">S01H1_35565</name>
</gene>
<name>X0VJ22_9ZZZZ</name>
<proteinExistence type="predicted"/>
<dbReference type="AlphaFoldDB" id="X0VJ22"/>
<accession>X0VJ22</accession>
<dbReference type="EMBL" id="BARS01022228">
    <property type="protein sequence ID" value="GAG12458.1"/>
    <property type="molecule type" value="Genomic_DNA"/>
</dbReference>
<reference evidence="1" key="1">
    <citation type="journal article" date="2014" name="Front. Microbiol.">
        <title>High frequency of phylogenetically diverse reductive dehalogenase-homologous genes in deep subseafloor sedimentary metagenomes.</title>
        <authorList>
            <person name="Kawai M."/>
            <person name="Futagami T."/>
            <person name="Toyoda A."/>
            <person name="Takaki Y."/>
            <person name="Nishi S."/>
            <person name="Hori S."/>
            <person name="Arai W."/>
            <person name="Tsubouchi T."/>
            <person name="Morono Y."/>
            <person name="Uchiyama I."/>
            <person name="Ito T."/>
            <person name="Fujiyama A."/>
            <person name="Inagaki F."/>
            <person name="Takami H."/>
        </authorList>
    </citation>
    <scope>NUCLEOTIDE SEQUENCE</scope>
    <source>
        <strain evidence="1">Expedition CK06-06</strain>
    </source>
</reference>
<protein>
    <submittedName>
        <fullName evidence="1">Uncharacterized protein</fullName>
    </submittedName>
</protein>
<evidence type="ECO:0000313" key="1">
    <source>
        <dbReference type="EMBL" id="GAG12458.1"/>
    </source>
</evidence>
<organism evidence="1">
    <name type="scientific">marine sediment metagenome</name>
    <dbReference type="NCBI Taxonomy" id="412755"/>
    <lineage>
        <taxon>unclassified sequences</taxon>
        <taxon>metagenomes</taxon>
        <taxon>ecological metagenomes</taxon>
    </lineage>
</organism>
<comment type="caution">
    <text evidence="1">The sequence shown here is derived from an EMBL/GenBank/DDBJ whole genome shotgun (WGS) entry which is preliminary data.</text>
</comment>
<sequence length="114" mass="12158">MAIYTLAPAIEGSAYHVRITLKDEEAEALTPVTLSWTLTNAANRIVNNREDVSISDPSDVEVVTLSGADTSITGQGDRSRTLTAEATYNSVDYGNGLPIKSSASFQLINLKAVN</sequence>